<evidence type="ECO:0000313" key="5">
    <source>
        <dbReference type="Proteomes" id="UP000051451"/>
    </source>
</evidence>
<dbReference type="EMBL" id="AZGB01000022">
    <property type="protein sequence ID" value="KRM05221.1"/>
    <property type="molecule type" value="Genomic_DNA"/>
</dbReference>
<dbReference type="PROSITE" id="PS51186">
    <property type="entry name" value="GNAT"/>
    <property type="match status" value="1"/>
</dbReference>
<sequence>MKILIDSVNEWNLKTVMQIEQSSFSTQEAAAPTAMKERQQQLGDTFLGAFAANRLVGFIVGPAISNRYLNDDLFQHVVPNPTATVAPFQAVLSLAVASPYRGQKIGSQLLSALAERATIAGRQGITLTCLPSLISFYQKNGFHDEGIAASQHAGEVWHNLFLPLTD</sequence>
<reference evidence="4 5" key="1">
    <citation type="journal article" date="2015" name="Genome Announc.">
        <title>Expanding the biotechnology potential of lactobacilli through comparative genomics of 213 strains and associated genera.</title>
        <authorList>
            <person name="Sun Z."/>
            <person name="Harris H.M."/>
            <person name="McCann A."/>
            <person name="Guo C."/>
            <person name="Argimon S."/>
            <person name="Zhang W."/>
            <person name="Yang X."/>
            <person name="Jeffery I.B."/>
            <person name="Cooney J.C."/>
            <person name="Kagawa T.F."/>
            <person name="Liu W."/>
            <person name="Song Y."/>
            <person name="Salvetti E."/>
            <person name="Wrobel A."/>
            <person name="Rasinkangas P."/>
            <person name="Parkhill J."/>
            <person name="Rea M.C."/>
            <person name="O'Sullivan O."/>
            <person name="Ritari J."/>
            <person name="Douillard F.P."/>
            <person name="Paul Ross R."/>
            <person name="Yang R."/>
            <person name="Briner A.E."/>
            <person name="Felis G.E."/>
            <person name="de Vos W.M."/>
            <person name="Barrangou R."/>
            <person name="Klaenhammer T.R."/>
            <person name="Caufield P.W."/>
            <person name="Cui Y."/>
            <person name="Zhang H."/>
            <person name="O'Toole P.W."/>
        </authorList>
    </citation>
    <scope>NUCLEOTIDE SEQUENCE [LARGE SCALE GENOMIC DNA]</scope>
    <source>
        <strain evidence="4 5">DSM 18630</strain>
    </source>
</reference>
<dbReference type="PANTHER" id="PTHR10908:SF0">
    <property type="entry name" value="SEROTONIN N-ACETYLTRANSFERASE"/>
    <property type="match status" value="1"/>
</dbReference>
<keyword evidence="1 4" id="KW-0808">Transferase</keyword>
<dbReference type="Gene3D" id="3.40.630.30">
    <property type="match status" value="1"/>
</dbReference>
<name>A0A0R1VJ55_9LACO</name>
<comment type="caution">
    <text evidence="4">The sequence shown here is derived from an EMBL/GenBank/DDBJ whole genome shotgun (WGS) entry which is preliminary data.</text>
</comment>
<dbReference type="InterPro" id="IPR000182">
    <property type="entry name" value="GNAT_dom"/>
</dbReference>
<keyword evidence="2" id="KW-0012">Acyltransferase</keyword>
<dbReference type="InterPro" id="IPR051635">
    <property type="entry name" value="SNAT-like"/>
</dbReference>
<dbReference type="InterPro" id="IPR016181">
    <property type="entry name" value="Acyl_CoA_acyltransferase"/>
</dbReference>
<dbReference type="Pfam" id="PF13508">
    <property type="entry name" value="Acetyltransf_7"/>
    <property type="match status" value="1"/>
</dbReference>
<dbReference type="GO" id="GO:0008080">
    <property type="term" value="F:N-acetyltransferase activity"/>
    <property type="evidence" value="ECO:0007669"/>
    <property type="project" value="UniProtKB-ARBA"/>
</dbReference>
<proteinExistence type="predicted"/>
<dbReference type="STRING" id="1423750.FC89_GL001691"/>
<keyword evidence="5" id="KW-1185">Reference proteome</keyword>
<dbReference type="PANTHER" id="PTHR10908">
    <property type="entry name" value="SEROTONIN N-ACETYLTRANSFERASE"/>
    <property type="match status" value="1"/>
</dbReference>
<dbReference type="RefSeq" id="WP_057872279.1">
    <property type="nucleotide sequence ID" value="NZ_AZGB01000022.1"/>
</dbReference>
<dbReference type="Proteomes" id="UP000051451">
    <property type="component" value="Unassembled WGS sequence"/>
</dbReference>
<feature type="domain" description="N-acetyltransferase" evidence="3">
    <location>
        <begin position="3"/>
        <end position="163"/>
    </location>
</feature>
<accession>A0A0R1VJ55</accession>
<dbReference type="AlphaFoldDB" id="A0A0R1VJ55"/>
<evidence type="ECO:0000313" key="4">
    <source>
        <dbReference type="EMBL" id="KRM05221.1"/>
    </source>
</evidence>
<dbReference type="GeneID" id="98319552"/>
<gene>
    <name evidence="4" type="ORF">FC89_GL001691</name>
</gene>
<protein>
    <submittedName>
        <fullName evidence="4">N-acetyltransferase GCN5</fullName>
    </submittedName>
</protein>
<evidence type="ECO:0000256" key="1">
    <source>
        <dbReference type="ARBA" id="ARBA00022679"/>
    </source>
</evidence>
<dbReference type="CDD" id="cd04301">
    <property type="entry name" value="NAT_SF"/>
    <property type="match status" value="1"/>
</dbReference>
<dbReference type="PATRIC" id="fig|1423750.3.peg.1736"/>
<dbReference type="SUPFAM" id="SSF55729">
    <property type="entry name" value="Acyl-CoA N-acyltransferases (Nat)"/>
    <property type="match status" value="1"/>
</dbReference>
<dbReference type="OrthoDB" id="9800962at2"/>
<evidence type="ECO:0000256" key="2">
    <source>
        <dbReference type="ARBA" id="ARBA00023315"/>
    </source>
</evidence>
<evidence type="ECO:0000259" key="3">
    <source>
        <dbReference type="PROSITE" id="PS51186"/>
    </source>
</evidence>
<organism evidence="4 5">
    <name type="scientific">Liquorilactobacillus ghanensis DSM 18630</name>
    <dbReference type="NCBI Taxonomy" id="1423750"/>
    <lineage>
        <taxon>Bacteria</taxon>
        <taxon>Bacillati</taxon>
        <taxon>Bacillota</taxon>
        <taxon>Bacilli</taxon>
        <taxon>Lactobacillales</taxon>
        <taxon>Lactobacillaceae</taxon>
        <taxon>Liquorilactobacillus</taxon>
    </lineage>
</organism>